<dbReference type="Pfam" id="PF03134">
    <property type="entry name" value="TB2_DP1_HVA22"/>
    <property type="match status" value="1"/>
</dbReference>
<dbReference type="AlphaFoldDB" id="A0A8C0U4W9"/>
<comment type="subcellular location">
    <subcellularLocation>
        <location evidence="8">Cytoplasmic vesicle</location>
        <location evidence="8">Clathrin-coated vesicle membrane</location>
        <topology evidence="8">Multi-pass membrane protein</topology>
    </subcellularLocation>
    <subcellularLocation>
        <location evidence="1">Endoplasmic reticulum membrane</location>
        <topology evidence="1">Multi-pass membrane protein</topology>
    </subcellularLocation>
    <subcellularLocation>
        <location evidence="9">Membrane</location>
        <topology evidence="9">Multi-pass membrane protein</topology>
    </subcellularLocation>
</comment>
<protein>
    <recommendedName>
        <fullName evidence="9">Receptor expression-enhancing protein</fullName>
    </recommendedName>
</protein>
<gene>
    <name evidence="10" type="primary">REEP6</name>
</gene>
<evidence type="ECO:0000313" key="11">
    <source>
        <dbReference type="Proteomes" id="UP000694410"/>
    </source>
</evidence>
<keyword evidence="4" id="KW-0256">Endoplasmic reticulum</keyword>
<dbReference type="GO" id="GO:0005789">
    <property type="term" value="C:endoplasmic reticulum membrane"/>
    <property type="evidence" value="ECO:0007669"/>
    <property type="project" value="UniProtKB-SubCell"/>
</dbReference>
<comment type="similarity">
    <text evidence="2 9">Belongs to the DP1 family.</text>
</comment>
<evidence type="ECO:0000256" key="7">
    <source>
        <dbReference type="ARBA" id="ARBA00023329"/>
    </source>
</evidence>
<reference evidence="10" key="2">
    <citation type="submission" date="2025-09" db="UniProtKB">
        <authorList>
            <consortium name="Ensembl"/>
        </authorList>
    </citation>
    <scope>IDENTIFICATION</scope>
</reference>
<dbReference type="GO" id="GO:0030665">
    <property type="term" value="C:clathrin-coated vesicle membrane"/>
    <property type="evidence" value="ECO:0007669"/>
    <property type="project" value="UniProtKB-SubCell"/>
</dbReference>
<dbReference type="Proteomes" id="UP000694410">
    <property type="component" value="Unplaced"/>
</dbReference>
<evidence type="ECO:0000256" key="9">
    <source>
        <dbReference type="RuleBase" id="RU362006"/>
    </source>
</evidence>
<evidence type="ECO:0000256" key="5">
    <source>
        <dbReference type="ARBA" id="ARBA00022989"/>
    </source>
</evidence>
<reference evidence="10" key="1">
    <citation type="submission" date="2025-08" db="UniProtKB">
        <authorList>
            <consortium name="Ensembl"/>
        </authorList>
    </citation>
    <scope>IDENTIFICATION</scope>
</reference>
<evidence type="ECO:0000256" key="4">
    <source>
        <dbReference type="ARBA" id="ARBA00022824"/>
    </source>
</evidence>
<dbReference type="PANTHER" id="PTHR12300:SF133">
    <property type="entry name" value="RECEPTOR EXPRESSION-ENHANCING PROTEIN 6"/>
    <property type="match status" value="1"/>
</dbReference>
<name>A0A8C0U4W9_CYACU</name>
<evidence type="ECO:0000256" key="2">
    <source>
        <dbReference type="ARBA" id="ARBA00008573"/>
    </source>
</evidence>
<dbReference type="PANTHER" id="PTHR12300">
    <property type="entry name" value="HVA22-LIKE PROTEINS"/>
    <property type="match status" value="1"/>
</dbReference>
<sequence length="208" mass="23176">MPSGSGGGDRSLDFGPWVCCQRLRFLPPWPRSRGRKCCEIGVVKSHPSPGRGRTVTGAGSVAFVGLYLMFGYGASLLCNIIGFVYPAYVSVKAIESSSKEDDTTWLTYWVVYGIFSIAEFFSDIFLYWFPFYYAGKCLFLVWCMAPVPWNGSQLIYHNIIRPFFLKHHHAVDNMMGDIGTKALDAASTVTREGIKASLNVAELMQKAK</sequence>
<organism evidence="10 11">
    <name type="scientific">Cyanistes caeruleus</name>
    <name type="common">Eurasian blue tit</name>
    <name type="synonym">Parus caeruleus</name>
    <dbReference type="NCBI Taxonomy" id="156563"/>
    <lineage>
        <taxon>Eukaryota</taxon>
        <taxon>Metazoa</taxon>
        <taxon>Chordata</taxon>
        <taxon>Craniata</taxon>
        <taxon>Vertebrata</taxon>
        <taxon>Euteleostomi</taxon>
        <taxon>Archelosauria</taxon>
        <taxon>Archosauria</taxon>
        <taxon>Dinosauria</taxon>
        <taxon>Saurischia</taxon>
        <taxon>Theropoda</taxon>
        <taxon>Coelurosauria</taxon>
        <taxon>Aves</taxon>
        <taxon>Neognathae</taxon>
        <taxon>Neoaves</taxon>
        <taxon>Telluraves</taxon>
        <taxon>Australaves</taxon>
        <taxon>Passeriformes</taxon>
        <taxon>Paridae</taxon>
        <taxon>Cyanistes</taxon>
    </lineage>
</organism>
<evidence type="ECO:0000313" key="10">
    <source>
        <dbReference type="Ensembl" id="ENSCCEP00000001812.1"/>
    </source>
</evidence>
<proteinExistence type="inferred from homology"/>
<evidence type="ECO:0000256" key="3">
    <source>
        <dbReference type="ARBA" id="ARBA00022692"/>
    </source>
</evidence>
<feature type="transmembrane region" description="Helical" evidence="9">
    <location>
        <begin position="61"/>
        <end position="85"/>
    </location>
</feature>
<keyword evidence="3 9" id="KW-0812">Transmembrane</keyword>
<evidence type="ECO:0000256" key="6">
    <source>
        <dbReference type="ARBA" id="ARBA00023136"/>
    </source>
</evidence>
<evidence type="ECO:0000256" key="8">
    <source>
        <dbReference type="ARBA" id="ARBA00029431"/>
    </source>
</evidence>
<accession>A0A8C0U4W9</accession>
<keyword evidence="6 9" id="KW-0472">Membrane</keyword>
<evidence type="ECO:0000256" key="1">
    <source>
        <dbReference type="ARBA" id="ARBA00004477"/>
    </source>
</evidence>
<feature type="transmembrane region" description="Helical" evidence="9">
    <location>
        <begin position="105"/>
        <end position="129"/>
    </location>
</feature>
<dbReference type="Ensembl" id="ENSCCET00000003084.1">
    <property type="protein sequence ID" value="ENSCCEP00000001812.1"/>
    <property type="gene ID" value="ENSCCEG00000002109.1"/>
</dbReference>
<keyword evidence="11" id="KW-1185">Reference proteome</keyword>
<dbReference type="InterPro" id="IPR004345">
    <property type="entry name" value="TB2_DP1_HVA22"/>
</dbReference>
<keyword evidence="5 9" id="KW-1133">Transmembrane helix</keyword>
<keyword evidence="7" id="KW-0968">Cytoplasmic vesicle</keyword>